<feature type="coiled-coil region" evidence="8">
    <location>
        <begin position="176"/>
        <end position="254"/>
    </location>
</feature>
<keyword evidence="5" id="KW-0862">Zinc</keyword>
<dbReference type="Proteomes" id="UP000001646">
    <property type="component" value="Unplaced"/>
</dbReference>
<dbReference type="RefSeq" id="XP_008118912.2">
    <property type="nucleotide sequence ID" value="XM_008120705.2"/>
</dbReference>
<dbReference type="Bgee" id="ENSACAG00000006744">
    <property type="expression patterns" value="Expressed in lung and 6 other cell types or tissues"/>
</dbReference>
<evidence type="ECO:0000256" key="8">
    <source>
        <dbReference type="SAM" id="Coils"/>
    </source>
</evidence>
<keyword evidence="3" id="KW-0479">Metal-binding</keyword>
<dbReference type="Pfam" id="PF00622">
    <property type="entry name" value="SPRY"/>
    <property type="match status" value="1"/>
</dbReference>
<evidence type="ECO:0000256" key="1">
    <source>
        <dbReference type="ARBA" id="ARBA00009651"/>
    </source>
</evidence>
<evidence type="ECO:0000256" key="4">
    <source>
        <dbReference type="ARBA" id="ARBA00022771"/>
    </source>
</evidence>
<keyword evidence="8" id="KW-0175">Coiled coil</keyword>
<feature type="domain" description="RING-type" evidence="9">
    <location>
        <begin position="44"/>
        <end position="83"/>
    </location>
</feature>
<dbReference type="AlphaFoldDB" id="H9GBV8"/>
<dbReference type="GO" id="GO:0051299">
    <property type="term" value="P:centrosome separation"/>
    <property type="evidence" value="ECO:0007669"/>
    <property type="project" value="Ensembl"/>
</dbReference>
<keyword evidence="4 7" id="KW-0863">Zinc-finger</keyword>
<evidence type="ECO:0000256" key="6">
    <source>
        <dbReference type="ARBA" id="ARBA00034460"/>
    </source>
</evidence>
<dbReference type="PROSITE" id="PS50188">
    <property type="entry name" value="B302_SPRY"/>
    <property type="match status" value="1"/>
</dbReference>
<reference evidence="11" key="1">
    <citation type="submission" date="2009-12" db="EMBL/GenBank/DDBJ databases">
        <title>The Genome Sequence of Anolis carolinensis (Green Anole Lizard).</title>
        <authorList>
            <consortium name="The Genome Sequencing Platform"/>
            <person name="Di Palma F."/>
            <person name="Alfoldi J."/>
            <person name="Heiman D."/>
            <person name="Young S."/>
            <person name="Grabherr M."/>
            <person name="Johnson J."/>
            <person name="Lander E.S."/>
            <person name="Lindblad-Toh K."/>
        </authorList>
    </citation>
    <scope>NUCLEOTIDE SEQUENCE [LARGE SCALE GENOMIC DNA]</scope>
    <source>
        <strain evidence="11">JBL SC #1</strain>
    </source>
</reference>
<organism evidence="11 12">
    <name type="scientific">Anolis carolinensis</name>
    <name type="common">Green anole</name>
    <name type="synonym">American chameleon</name>
    <dbReference type="NCBI Taxonomy" id="28377"/>
    <lineage>
        <taxon>Eukaryota</taxon>
        <taxon>Metazoa</taxon>
        <taxon>Chordata</taxon>
        <taxon>Craniata</taxon>
        <taxon>Vertebrata</taxon>
        <taxon>Euteleostomi</taxon>
        <taxon>Lepidosauria</taxon>
        <taxon>Squamata</taxon>
        <taxon>Bifurcata</taxon>
        <taxon>Unidentata</taxon>
        <taxon>Episquamata</taxon>
        <taxon>Toxicofera</taxon>
        <taxon>Iguania</taxon>
        <taxon>Dactyloidae</taxon>
        <taxon>Anolis</taxon>
    </lineage>
</organism>
<dbReference type="GO" id="GO:0071539">
    <property type="term" value="P:protein localization to centrosome"/>
    <property type="evidence" value="ECO:0007669"/>
    <property type="project" value="Ensembl"/>
</dbReference>
<dbReference type="PRINTS" id="PR01407">
    <property type="entry name" value="BUTYPHLNCDUF"/>
</dbReference>
<reference evidence="11" key="3">
    <citation type="submission" date="2025-09" db="UniProtKB">
        <authorList>
            <consortium name="Ensembl"/>
        </authorList>
    </citation>
    <scope>IDENTIFICATION</scope>
</reference>
<dbReference type="Gene3D" id="2.60.120.920">
    <property type="match status" value="1"/>
</dbReference>
<accession>H9GBV8</accession>
<evidence type="ECO:0000256" key="7">
    <source>
        <dbReference type="PROSITE-ProRule" id="PRU00175"/>
    </source>
</evidence>
<reference evidence="11" key="2">
    <citation type="submission" date="2025-08" db="UniProtKB">
        <authorList>
            <consortium name="Ensembl"/>
        </authorList>
    </citation>
    <scope>IDENTIFICATION</scope>
</reference>
<dbReference type="SMART" id="SM00589">
    <property type="entry name" value="PRY"/>
    <property type="match status" value="1"/>
</dbReference>
<protein>
    <submittedName>
        <fullName evidence="11">Tripartite motif containing 69</fullName>
    </submittedName>
</protein>
<proteinExistence type="inferred from homology"/>
<dbReference type="InterPro" id="IPR006574">
    <property type="entry name" value="PRY"/>
</dbReference>
<dbReference type="Pfam" id="PF13445">
    <property type="entry name" value="zf-RING_UBOX"/>
    <property type="match status" value="1"/>
</dbReference>
<dbReference type="FunFam" id="2.60.120.920:FF:000004">
    <property type="entry name" value="Butyrophilin subfamily 1 member A1"/>
    <property type="match status" value="1"/>
</dbReference>
<evidence type="ECO:0000256" key="2">
    <source>
        <dbReference type="ARBA" id="ARBA00022699"/>
    </source>
</evidence>
<evidence type="ECO:0000313" key="11">
    <source>
        <dbReference type="Ensembl" id="ENSACAP00000006605.3"/>
    </source>
</evidence>
<gene>
    <name evidence="11" type="primary">TRIM69</name>
</gene>
<comment type="function">
    <text evidence="6">Neurotoxin that produces dose-dependent hypolocomotion and hyperalgesia in mice. May directly act on the central nervous system, as it is 6500-fold more potent when administered intracerebroventricularly than intraperitoneal.</text>
</comment>
<dbReference type="eggNOG" id="KOG2177">
    <property type="taxonomic scope" value="Eukaryota"/>
</dbReference>
<evidence type="ECO:0000256" key="3">
    <source>
        <dbReference type="ARBA" id="ARBA00022723"/>
    </source>
</evidence>
<dbReference type="InterPro" id="IPR017907">
    <property type="entry name" value="Znf_RING_CS"/>
</dbReference>
<evidence type="ECO:0000313" key="12">
    <source>
        <dbReference type="Proteomes" id="UP000001646"/>
    </source>
</evidence>
<dbReference type="SUPFAM" id="SSF49899">
    <property type="entry name" value="Concanavalin A-like lectins/glucanases"/>
    <property type="match status" value="1"/>
</dbReference>
<dbReference type="Gene3D" id="3.30.40.10">
    <property type="entry name" value="Zinc/RING finger domain, C3HC4 (zinc finger)"/>
    <property type="match status" value="1"/>
</dbReference>
<dbReference type="Pfam" id="PF13765">
    <property type="entry name" value="PRY"/>
    <property type="match status" value="1"/>
</dbReference>
<dbReference type="InterPro" id="IPR013320">
    <property type="entry name" value="ConA-like_dom_sf"/>
</dbReference>
<dbReference type="InterPro" id="IPR001841">
    <property type="entry name" value="Znf_RING"/>
</dbReference>
<dbReference type="InterPro" id="IPR027370">
    <property type="entry name" value="Znf-RING_euk"/>
</dbReference>
<dbReference type="InterPro" id="IPR001870">
    <property type="entry name" value="B30.2/SPRY"/>
</dbReference>
<dbReference type="GO" id="GO:0016607">
    <property type="term" value="C:nuclear speck"/>
    <property type="evidence" value="ECO:0007669"/>
    <property type="project" value="Ensembl"/>
</dbReference>
<dbReference type="SMART" id="SM00184">
    <property type="entry name" value="RING"/>
    <property type="match status" value="1"/>
</dbReference>
<dbReference type="InterPro" id="IPR003879">
    <property type="entry name" value="Butyrophylin_SPRY"/>
</dbReference>
<dbReference type="GO" id="GO:0061630">
    <property type="term" value="F:ubiquitin protein ligase activity"/>
    <property type="evidence" value="ECO:0000318"/>
    <property type="project" value="GO_Central"/>
</dbReference>
<dbReference type="Ensembl" id="ENSACAT00000006751.4">
    <property type="protein sequence ID" value="ENSACAP00000006605.3"/>
    <property type="gene ID" value="ENSACAG00000006744.4"/>
</dbReference>
<keyword evidence="12" id="KW-1185">Reference proteome</keyword>
<name>H9GBV8_ANOCA</name>
<evidence type="ECO:0000259" key="10">
    <source>
        <dbReference type="PROSITE" id="PS50188"/>
    </source>
</evidence>
<keyword evidence="2" id="KW-0528">Neurotoxin</keyword>
<dbReference type="PROSITE" id="PS00518">
    <property type="entry name" value="ZF_RING_1"/>
    <property type="match status" value="1"/>
</dbReference>
<dbReference type="InterPro" id="IPR050143">
    <property type="entry name" value="TRIM/RBCC"/>
</dbReference>
<dbReference type="HOGENOM" id="CLU_013137_0_3_1"/>
<dbReference type="SUPFAM" id="SSF57850">
    <property type="entry name" value="RING/U-box"/>
    <property type="match status" value="1"/>
</dbReference>
<evidence type="ECO:0000259" key="9">
    <source>
        <dbReference type="PROSITE" id="PS50089"/>
    </source>
</evidence>
<dbReference type="GO" id="GO:0005737">
    <property type="term" value="C:cytoplasm"/>
    <property type="evidence" value="ECO:0000318"/>
    <property type="project" value="GO_Central"/>
</dbReference>
<comment type="similarity">
    <text evidence="1">Belongs to the ohanin/vespryn family.</text>
</comment>
<dbReference type="GeneID" id="100560348"/>
<dbReference type="GeneTree" id="ENSGT00940000160707"/>
<dbReference type="GO" id="GO:0045087">
    <property type="term" value="P:innate immune response"/>
    <property type="evidence" value="ECO:0000318"/>
    <property type="project" value="GO_Central"/>
</dbReference>
<dbReference type="STRING" id="28377.ENSACAP00000006605"/>
<dbReference type="GO" id="GO:0008270">
    <property type="term" value="F:zinc ion binding"/>
    <property type="evidence" value="ECO:0007669"/>
    <property type="project" value="UniProtKB-KW"/>
</dbReference>
<feature type="domain" description="B30.2/SPRY" evidence="10">
    <location>
        <begin position="305"/>
        <end position="502"/>
    </location>
</feature>
<dbReference type="InterPro" id="IPR003877">
    <property type="entry name" value="SPRY_dom"/>
</dbReference>
<dbReference type="InterPro" id="IPR013083">
    <property type="entry name" value="Znf_RING/FYVE/PHD"/>
</dbReference>
<dbReference type="GO" id="GO:0005813">
    <property type="term" value="C:centrosome"/>
    <property type="evidence" value="ECO:0007669"/>
    <property type="project" value="Ensembl"/>
</dbReference>
<dbReference type="InParanoid" id="H9GBV8"/>
<dbReference type="PROSITE" id="PS50089">
    <property type="entry name" value="ZF_RING_2"/>
    <property type="match status" value="1"/>
</dbReference>
<evidence type="ECO:0000256" key="5">
    <source>
        <dbReference type="ARBA" id="ARBA00022833"/>
    </source>
</evidence>
<dbReference type="SMART" id="SM00449">
    <property type="entry name" value="SPRY"/>
    <property type="match status" value="1"/>
</dbReference>
<keyword evidence="2" id="KW-0800">Toxin</keyword>
<dbReference type="InterPro" id="IPR043136">
    <property type="entry name" value="B30.2/SPRY_sf"/>
</dbReference>
<dbReference type="PANTHER" id="PTHR24103">
    <property type="entry name" value="E3 UBIQUITIN-PROTEIN LIGASE TRIM"/>
    <property type="match status" value="1"/>
</dbReference>
<sequence>MSSTTSKNPSTSSFASIHERPIFQGPSDTSWELHADDFTKELSCGVCLELFKNPVILSCGHNFCKDCLEDLWKKKGIFCPQCHASVPDRKYISNTALEKMADRIKTYHVGCLQQKCIEHSEPLTLYWKPQEKLACFTCRETMLPKEQCTQFLLIPDAVQIFTEKLLMMRIQLRSILVKLEVLKNAQEEKISNHKENKLQLQYHISLEFLKLHQFLHSKEKELINQLKEESEILLQEMEANINRLQDRTQSAKDTLVCIQARLYQQNSASFLRGIRLFIERMEQRTENSALGELVTGTLSTGVFKSPVHYAVWKEMKSILYPDISFLTLDPKTAHPNLILSEDLTCVSHGDTKKTVQDTPERFDCSVSVLGSEGFTTGKHYWEVEVKNKTKWTLGVVKESINRKGNYPLSPKEGHWLIKLRNRNDFKAVDVQPKNLTLENIPTRIGVLVDYEGGQVSFYDTNQMVHIYTFMDTFCEKLYPYFCPCLNDAGENSQPLKIINYYM</sequence>